<comment type="caution">
    <text evidence="2">The sequence shown here is derived from an EMBL/GenBank/DDBJ whole genome shotgun (WGS) entry which is preliminary data.</text>
</comment>
<feature type="region of interest" description="Disordered" evidence="1">
    <location>
        <begin position="1"/>
        <end position="20"/>
    </location>
</feature>
<gene>
    <name evidence="2" type="primary">RIPOR3</name>
    <name evidence="2" type="ORF">P7K49_009898</name>
</gene>
<name>A0ABQ9VPH0_SAGOE</name>
<protein>
    <submittedName>
        <fullName evidence="2">RIPOR member 3</fullName>
    </submittedName>
</protein>
<evidence type="ECO:0000313" key="2">
    <source>
        <dbReference type="EMBL" id="KAK2110152.1"/>
    </source>
</evidence>
<dbReference type="EMBL" id="JASSZA010000005">
    <property type="protein sequence ID" value="KAK2110152.1"/>
    <property type="molecule type" value="Genomic_DNA"/>
</dbReference>
<dbReference type="Proteomes" id="UP001266305">
    <property type="component" value="Unassembled WGS sequence"/>
</dbReference>
<evidence type="ECO:0000313" key="3">
    <source>
        <dbReference type="Proteomes" id="UP001266305"/>
    </source>
</evidence>
<feature type="region of interest" description="Disordered" evidence="1">
    <location>
        <begin position="351"/>
        <end position="370"/>
    </location>
</feature>
<dbReference type="PANTHER" id="PTHR15829">
    <property type="entry name" value="PROTEIN KINASE PKN/PRK1, EFFECTOR"/>
    <property type="match status" value="1"/>
</dbReference>
<sequence>MEQARKDRPLPPPPSLKASSRELTAGAPELDVLLMVHLQVCKALLQVAGLRDLSGRADRVCRRLLEQVVSCGGLLPRAGLPEDQTITWFQFHSYLQRQSVSDLEKHFTQLTKEVTLIEELHCTGQAKAVRKLQGKRLGQLQPLPQTLTAWALLQLDGTPKVCRAASARLAGAVRNRSFREKALLFYTNALAENDARLQQAACLALKQLKRSLLVGIESIDQIARLCQSDLEAVRAAARETTLSFALLGQQTMGWRRLLKSFQQQPAVTPVSWGRWEGTKPGFLQPHSQPDLQPACHGAHGQRLLDCEPHLPYAQRHKGKKPAHQPRSRSIPKCNPASESIEGFVNKLLQKPSAAPKKEFAEEHVALKKEN</sequence>
<evidence type="ECO:0000256" key="1">
    <source>
        <dbReference type="SAM" id="MobiDB-lite"/>
    </source>
</evidence>
<feature type="compositionally biased region" description="Basic and acidic residues" evidence="1">
    <location>
        <begin position="355"/>
        <end position="370"/>
    </location>
</feature>
<reference evidence="2 3" key="1">
    <citation type="submission" date="2023-05" db="EMBL/GenBank/DDBJ databases">
        <title>B98-5 Cell Line De Novo Hybrid Assembly: An Optical Mapping Approach.</title>
        <authorList>
            <person name="Kananen K."/>
            <person name="Auerbach J.A."/>
            <person name="Kautto E."/>
            <person name="Blachly J.S."/>
        </authorList>
    </citation>
    <scope>NUCLEOTIDE SEQUENCE [LARGE SCALE GENOMIC DNA]</scope>
    <source>
        <strain evidence="2">B95-8</strain>
        <tissue evidence="2">Cell line</tissue>
    </source>
</reference>
<organism evidence="2 3">
    <name type="scientific">Saguinus oedipus</name>
    <name type="common">Cotton-top tamarin</name>
    <name type="synonym">Oedipomidas oedipus</name>
    <dbReference type="NCBI Taxonomy" id="9490"/>
    <lineage>
        <taxon>Eukaryota</taxon>
        <taxon>Metazoa</taxon>
        <taxon>Chordata</taxon>
        <taxon>Craniata</taxon>
        <taxon>Vertebrata</taxon>
        <taxon>Euteleostomi</taxon>
        <taxon>Mammalia</taxon>
        <taxon>Eutheria</taxon>
        <taxon>Euarchontoglires</taxon>
        <taxon>Primates</taxon>
        <taxon>Haplorrhini</taxon>
        <taxon>Platyrrhini</taxon>
        <taxon>Cebidae</taxon>
        <taxon>Callitrichinae</taxon>
        <taxon>Saguinus</taxon>
    </lineage>
</organism>
<keyword evidence="3" id="KW-1185">Reference proteome</keyword>
<feature type="compositionally biased region" description="Basic residues" evidence="1">
    <location>
        <begin position="314"/>
        <end position="326"/>
    </location>
</feature>
<proteinExistence type="predicted"/>
<feature type="region of interest" description="Disordered" evidence="1">
    <location>
        <begin position="314"/>
        <end position="337"/>
    </location>
</feature>
<accession>A0ABQ9VPH0</accession>
<dbReference type="PANTHER" id="PTHR15829:SF15">
    <property type="entry name" value="RIPOR FAMILY MEMBER 3"/>
    <property type="match status" value="1"/>
</dbReference>
<dbReference type="InterPro" id="IPR026136">
    <property type="entry name" value="RIPOR3"/>
</dbReference>